<dbReference type="EMBL" id="LWQT01000037">
    <property type="protein sequence ID" value="OAN54144.1"/>
    <property type="molecule type" value="Genomic_DNA"/>
</dbReference>
<sequence length="347" mass="36919">MSDAEAEIQRLRAVVDQFRLKAREQPDSLFPAHADALLRLGSLLAETGEVDAALAAADEAVQIYRLLAEVDPDSFRMGLASALNNWSSRLSEGGKPAEADAAVAEAVAEARMAMAARPDHARFILVSCLINLAGSALRVGDAERCLNHLSEATEVFKSAGEAGVTFLGPMIEALHRAALAFGEIGLWGEAVDTRRLMLALFPGGPPPSMVHLLALTLQQASLAMAGAERLEVAQQCADEAVELAHLLFDKDPVEYRLILAQALGNQGGRRFQRGETQSALDVVLESVNLFHQVVNTDPGGAVPSLILTLGTLSAILHGLGLADQAAIVDEQKAQLQQTLERMLAQKG</sequence>
<name>A0A178MVX2_9PROT</name>
<dbReference type="STRING" id="1285242.A6A04_12965"/>
<dbReference type="Proteomes" id="UP000078428">
    <property type="component" value="Unassembled WGS sequence"/>
</dbReference>
<evidence type="ECO:0000313" key="1">
    <source>
        <dbReference type="EMBL" id="OAN54144.1"/>
    </source>
</evidence>
<protein>
    <recommendedName>
        <fullName evidence="3">Tetratricopeptide repeat protein</fullName>
    </recommendedName>
</protein>
<proteinExistence type="predicted"/>
<organism evidence="1 2">
    <name type="scientific">Paramagnetospirillum marisnigri</name>
    <dbReference type="NCBI Taxonomy" id="1285242"/>
    <lineage>
        <taxon>Bacteria</taxon>
        <taxon>Pseudomonadati</taxon>
        <taxon>Pseudomonadota</taxon>
        <taxon>Alphaproteobacteria</taxon>
        <taxon>Rhodospirillales</taxon>
        <taxon>Magnetospirillaceae</taxon>
        <taxon>Paramagnetospirillum</taxon>
    </lineage>
</organism>
<dbReference type="SUPFAM" id="SSF48452">
    <property type="entry name" value="TPR-like"/>
    <property type="match status" value="1"/>
</dbReference>
<gene>
    <name evidence="1" type="ORF">A6A04_12965</name>
</gene>
<evidence type="ECO:0008006" key="3">
    <source>
        <dbReference type="Google" id="ProtNLM"/>
    </source>
</evidence>
<dbReference type="OrthoDB" id="7337989at2"/>
<dbReference type="Gene3D" id="1.25.40.10">
    <property type="entry name" value="Tetratricopeptide repeat domain"/>
    <property type="match status" value="1"/>
</dbReference>
<keyword evidence="2" id="KW-1185">Reference proteome</keyword>
<dbReference type="InterPro" id="IPR011990">
    <property type="entry name" value="TPR-like_helical_dom_sf"/>
</dbReference>
<accession>A0A178MVX2</accession>
<evidence type="ECO:0000313" key="2">
    <source>
        <dbReference type="Proteomes" id="UP000078428"/>
    </source>
</evidence>
<comment type="caution">
    <text evidence="1">The sequence shown here is derived from an EMBL/GenBank/DDBJ whole genome shotgun (WGS) entry which is preliminary data.</text>
</comment>
<dbReference type="AlphaFoldDB" id="A0A178MVX2"/>
<reference evidence="1 2" key="1">
    <citation type="submission" date="2016-04" db="EMBL/GenBank/DDBJ databases">
        <title>Draft genome sequence of freshwater magnetotactic bacteria Magnetospirillum marisnigri SP-1 and Magnetospirillum moscoviense BB-1.</title>
        <authorList>
            <person name="Koziaeva V."/>
            <person name="Dziuba M.V."/>
            <person name="Ivanov T.M."/>
            <person name="Kuznetsov B."/>
            <person name="Grouzdev D.S."/>
        </authorList>
    </citation>
    <scope>NUCLEOTIDE SEQUENCE [LARGE SCALE GENOMIC DNA]</scope>
    <source>
        <strain evidence="1 2">SP-1</strain>
    </source>
</reference>